<sequence>MKANSPSTVSIVLRGLSEKRNISDATKKKVLEAAKTLGYTPNMQSKLLRSNLPNLPVITLFWDSTTRQYILGSFLKGIQDSIVSNGFTYDLQVKPYAVDHLEESMTARTLMESNGIIICNASDKDIEFLENNDLSVPIVLYNRYSDKYPTVNMNDKEIGKMAADVFIRHEKTRPALLTSVPNFEGMVIRENTFKDILNQNHISDIYRIVVDDTPSGGYMGVLEILKSKPLPDCILCSSDNIALGAIKAFYDKGIKIPEQLELISIGNGNRDLEEYSTPSLSVVSLPLEAMADACLTRISRAITDLSLVSDSR</sequence>
<dbReference type="Gene3D" id="3.40.50.2300">
    <property type="match status" value="2"/>
</dbReference>
<evidence type="ECO:0000313" key="6">
    <source>
        <dbReference type="Proteomes" id="UP000184278"/>
    </source>
</evidence>
<dbReference type="Pfam" id="PF13377">
    <property type="entry name" value="Peripla_BP_3"/>
    <property type="match status" value="1"/>
</dbReference>
<keyword evidence="6" id="KW-1185">Reference proteome</keyword>
<dbReference type="InterPro" id="IPR046335">
    <property type="entry name" value="LacI/GalR-like_sensor"/>
</dbReference>
<dbReference type="Gene3D" id="1.10.260.40">
    <property type="entry name" value="lambda repressor-like DNA-binding domains"/>
    <property type="match status" value="1"/>
</dbReference>
<dbReference type="AlphaFoldDB" id="A0A1M5WLC4"/>
<feature type="domain" description="HTH lacI-type" evidence="4">
    <location>
        <begin position="5"/>
        <end position="50"/>
    </location>
</feature>
<dbReference type="GO" id="GO:0003700">
    <property type="term" value="F:DNA-binding transcription factor activity"/>
    <property type="evidence" value="ECO:0007669"/>
    <property type="project" value="TreeGrafter"/>
</dbReference>
<accession>A0A1M5WLC4</accession>
<dbReference type="InterPro" id="IPR010982">
    <property type="entry name" value="Lambda_DNA-bd_dom_sf"/>
</dbReference>
<organism evidence="5 6">
    <name type="scientific">Butyrivibrio fibrisolvens DSM 3071</name>
    <dbReference type="NCBI Taxonomy" id="1121131"/>
    <lineage>
        <taxon>Bacteria</taxon>
        <taxon>Bacillati</taxon>
        <taxon>Bacillota</taxon>
        <taxon>Clostridia</taxon>
        <taxon>Lachnospirales</taxon>
        <taxon>Lachnospiraceae</taxon>
        <taxon>Butyrivibrio</taxon>
    </lineage>
</organism>
<evidence type="ECO:0000256" key="3">
    <source>
        <dbReference type="ARBA" id="ARBA00023163"/>
    </source>
</evidence>
<name>A0A1M5WLC4_BUTFI</name>
<dbReference type="InterPro" id="IPR028082">
    <property type="entry name" value="Peripla_BP_I"/>
</dbReference>
<dbReference type="OrthoDB" id="2029945at2"/>
<proteinExistence type="predicted"/>
<dbReference type="SUPFAM" id="SSF53822">
    <property type="entry name" value="Periplasmic binding protein-like I"/>
    <property type="match status" value="1"/>
</dbReference>
<evidence type="ECO:0000313" key="5">
    <source>
        <dbReference type="EMBL" id="SHH88355.1"/>
    </source>
</evidence>
<dbReference type="GeneID" id="89509520"/>
<evidence type="ECO:0000259" key="4">
    <source>
        <dbReference type="PROSITE" id="PS50932"/>
    </source>
</evidence>
<dbReference type="GO" id="GO:0000976">
    <property type="term" value="F:transcription cis-regulatory region binding"/>
    <property type="evidence" value="ECO:0007669"/>
    <property type="project" value="TreeGrafter"/>
</dbReference>
<dbReference type="SUPFAM" id="SSF47413">
    <property type="entry name" value="lambda repressor-like DNA-binding domains"/>
    <property type="match status" value="1"/>
</dbReference>
<dbReference type="PANTHER" id="PTHR30146">
    <property type="entry name" value="LACI-RELATED TRANSCRIPTIONAL REPRESSOR"/>
    <property type="match status" value="1"/>
</dbReference>
<dbReference type="SMART" id="SM00354">
    <property type="entry name" value="HTH_LACI"/>
    <property type="match status" value="1"/>
</dbReference>
<dbReference type="InterPro" id="IPR000843">
    <property type="entry name" value="HTH_LacI"/>
</dbReference>
<dbReference type="STRING" id="1121131.SAMN02745229_01062"/>
<dbReference type="Proteomes" id="UP000184278">
    <property type="component" value="Unassembled WGS sequence"/>
</dbReference>
<evidence type="ECO:0000256" key="1">
    <source>
        <dbReference type="ARBA" id="ARBA00023015"/>
    </source>
</evidence>
<dbReference type="PANTHER" id="PTHR30146:SF109">
    <property type="entry name" value="HTH-TYPE TRANSCRIPTIONAL REGULATOR GALS"/>
    <property type="match status" value="1"/>
</dbReference>
<dbReference type="PROSITE" id="PS50932">
    <property type="entry name" value="HTH_LACI_2"/>
    <property type="match status" value="1"/>
</dbReference>
<keyword evidence="3" id="KW-0804">Transcription</keyword>
<protein>
    <submittedName>
        <fullName evidence="5">Transcriptional regulator, LacI family</fullName>
    </submittedName>
</protein>
<dbReference type="RefSeq" id="WP_073386081.1">
    <property type="nucleotide sequence ID" value="NZ_FQXK01000008.1"/>
</dbReference>
<evidence type="ECO:0000256" key="2">
    <source>
        <dbReference type="ARBA" id="ARBA00023125"/>
    </source>
</evidence>
<dbReference type="EMBL" id="FQXK01000008">
    <property type="protein sequence ID" value="SHH88355.1"/>
    <property type="molecule type" value="Genomic_DNA"/>
</dbReference>
<keyword evidence="1" id="KW-0805">Transcription regulation</keyword>
<keyword evidence="2" id="KW-0238">DNA-binding</keyword>
<dbReference type="Pfam" id="PF00356">
    <property type="entry name" value="LacI"/>
    <property type="match status" value="1"/>
</dbReference>
<reference evidence="6" key="1">
    <citation type="submission" date="2016-11" db="EMBL/GenBank/DDBJ databases">
        <authorList>
            <person name="Varghese N."/>
            <person name="Submissions S."/>
        </authorList>
    </citation>
    <scope>NUCLEOTIDE SEQUENCE [LARGE SCALE GENOMIC DNA]</scope>
    <source>
        <strain evidence="6">DSM 3071</strain>
    </source>
</reference>
<gene>
    <name evidence="5" type="ORF">SAMN02745229_01062</name>
</gene>